<evidence type="ECO:0000256" key="2">
    <source>
        <dbReference type="ARBA" id="ARBA00004922"/>
    </source>
</evidence>
<reference evidence="10 11" key="1">
    <citation type="submission" date="2017-12" db="EMBL/GenBank/DDBJ databases">
        <title>Comparative genomics of Botrytis spp.</title>
        <authorList>
            <person name="Valero-Jimenez C.A."/>
            <person name="Tapia P."/>
            <person name="Veloso J."/>
            <person name="Silva-Moreno E."/>
            <person name="Staats M."/>
            <person name="Valdes J.H."/>
            <person name="Van Kan J.A.L."/>
        </authorList>
    </citation>
    <scope>NUCLEOTIDE SEQUENCE [LARGE SCALE GENOMIC DNA]</scope>
    <source>
        <strain evidence="10 11">Bp0003</strain>
    </source>
</reference>
<evidence type="ECO:0000256" key="8">
    <source>
        <dbReference type="ARBA" id="ARBA00023034"/>
    </source>
</evidence>
<dbReference type="SUPFAM" id="SSF53448">
    <property type="entry name" value="Nucleotide-diphospho-sugar transferases"/>
    <property type="match status" value="1"/>
</dbReference>
<keyword evidence="6" id="KW-0735">Signal-anchor</keyword>
<proteinExistence type="inferred from homology"/>
<evidence type="ECO:0008006" key="12">
    <source>
        <dbReference type="Google" id="ProtNLM"/>
    </source>
</evidence>
<dbReference type="Proteomes" id="UP000297910">
    <property type="component" value="Unassembled WGS sequence"/>
</dbReference>
<dbReference type="EMBL" id="PQXI01000435">
    <property type="protein sequence ID" value="TGO17317.1"/>
    <property type="molecule type" value="Genomic_DNA"/>
</dbReference>
<comment type="similarity">
    <text evidence="3">Belongs to the MNN1/MNT family.</text>
</comment>
<accession>A0A4Z1F7X0</accession>
<keyword evidence="8" id="KW-0333">Golgi apparatus</keyword>
<sequence>MLASSLSKRITIIIIVIFVLYLALRDQLWSLETPVFLQEPLSSFTISTTHTTYNKPNDLTNLNVPINTTDSTIPNTTINPAIDVIRISDIVRRLHEAAPPKLTESAACVGRTLGIEEVTNDTERRDVTPVSDEQVEAARLTHESAVEIIRNSTHLIPYKSGTKGIVTVAGGRFTGALIVSLRMLRRTNSTLPVEVFMPNPEDYNEHTCEVVLPSLNARCVMIPKYEDLTISKYQYKIFAVILSKFEDVLFLDADNFPIVDPVEWFEAPVFKENGYVLWPDFWWATTSPYYFQVLGLPPPSLLSLGTTESGQVIMSKRTHSDVLLLVLYYNIFGPSFYYPLLTQCDAGEGDKETWLYAAIALERNYYQVRQRNGIIGHHTADGFRGSSMMQHNPSDDYSEYLREETEQKEHPVFRKDKDAEVVFMHHNLIKLSPVEMIDWIAKNKGSRMWGNKESTMKTFKGHDLEKTVWEELLWVGCQCGESLVNWTEEVCEGLMGHWGGIVAREAEEEIRKMFGVNKQAATKEKKEE</sequence>
<evidence type="ECO:0000313" key="10">
    <source>
        <dbReference type="EMBL" id="TGO17317.1"/>
    </source>
</evidence>
<evidence type="ECO:0000256" key="3">
    <source>
        <dbReference type="ARBA" id="ARBA00009105"/>
    </source>
</evidence>
<protein>
    <recommendedName>
        <fullName evidence="12">Alpha-1,2-mannosyltransferase</fullName>
    </recommendedName>
</protein>
<gene>
    <name evidence="10" type="ORF">BPAE_0437g00030</name>
</gene>
<organism evidence="10 11">
    <name type="scientific">Botrytis paeoniae</name>
    <dbReference type="NCBI Taxonomy" id="278948"/>
    <lineage>
        <taxon>Eukaryota</taxon>
        <taxon>Fungi</taxon>
        <taxon>Dikarya</taxon>
        <taxon>Ascomycota</taxon>
        <taxon>Pezizomycotina</taxon>
        <taxon>Leotiomycetes</taxon>
        <taxon>Helotiales</taxon>
        <taxon>Sclerotiniaceae</taxon>
        <taxon>Botrytis</taxon>
    </lineage>
</organism>
<evidence type="ECO:0000256" key="5">
    <source>
        <dbReference type="ARBA" id="ARBA00022692"/>
    </source>
</evidence>
<keyword evidence="5" id="KW-0812">Transmembrane</keyword>
<dbReference type="GO" id="GO:0000026">
    <property type="term" value="F:alpha-1,2-mannosyltransferase activity"/>
    <property type="evidence" value="ECO:0007669"/>
    <property type="project" value="TreeGrafter"/>
</dbReference>
<dbReference type="InterPro" id="IPR022751">
    <property type="entry name" value="Alpha_mannosyltransferase"/>
</dbReference>
<dbReference type="AlphaFoldDB" id="A0A4Z1F7X0"/>
<evidence type="ECO:0000256" key="7">
    <source>
        <dbReference type="ARBA" id="ARBA00022989"/>
    </source>
</evidence>
<keyword evidence="7" id="KW-1133">Transmembrane helix</keyword>
<comment type="caution">
    <text evidence="10">The sequence shown here is derived from an EMBL/GenBank/DDBJ whole genome shotgun (WGS) entry which is preliminary data.</text>
</comment>
<dbReference type="GO" id="GO:0046354">
    <property type="term" value="P:mannan biosynthetic process"/>
    <property type="evidence" value="ECO:0007669"/>
    <property type="project" value="TreeGrafter"/>
</dbReference>
<dbReference type="PANTHER" id="PTHR31646:SF1">
    <property type="entry name" value="ALPHA-1,2-MANNOSYLTRANSFERASE MNN2"/>
    <property type="match status" value="1"/>
</dbReference>
<dbReference type="InterPro" id="IPR029044">
    <property type="entry name" value="Nucleotide-diphossugar_trans"/>
</dbReference>
<name>A0A4Z1F7X0_9HELO</name>
<evidence type="ECO:0000256" key="1">
    <source>
        <dbReference type="ARBA" id="ARBA00004323"/>
    </source>
</evidence>
<dbReference type="GO" id="GO:0000139">
    <property type="term" value="C:Golgi membrane"/>
    <property type="evidence" value="ECO:0007669"/>
    <property type="project" value="UniProtKB-SubCell"/>
</dbReference>
<keyword evidence="11" id="KW-1185">Reference proteome</keyword>
<comment type="subcellular location">
    <subcellularLocation>
        <location evidence="1">Golgi apparatus membrane</location>
        <topology evidence="1">Single-pass type II membrane protein</topology>
    </subcellularLocation>
</comment>
<dbReference type="PANTHER" id="PTHR31646">
    <property type="entry name" value="ALPHA-1,2-MANNOSYLTRANSFERASE MNN2"/>
    <property type="match status" value="1"/>
</dbReference>
<evidence type="ECO:0000313" key="11">
    <source>
        <dbReference type="Proteomes" id="UP000297910"/>
    </source>
</evidence>
<comment type="pathway">
    <text evidence="2">Protein modification; protein glycosylation.</text>
</comment>
<evidence type="ECO:0000256" key="6">
    <source>
        <dbReference type="ARBA" id="ARBA00022968"/>
    </source>
</evidence>
<evidence type="ECO:0000256" key="4">
    <source>
        <dbReference type="ARBA" id="ARBA00022679"/>
    </source>
</evidence>
<evidence type="ECO:0000256" key="9">
    <source>
        <dbReference type="ARBA" id="ARBA00023136"/>
    </source>
</evidence>
<keyword evidence="4" id="KW-0808">Transferase</keyword>
<keyword evidence="9" id="KW-0472">Membrane</keyword>
<dbReference type="Pfam" id="PF11051">
    <property type="entry name" value="Mannosyl_trans3"/>
    <property type="match status" value="2"/>
</dbReference>